<dbReference type="PROSITE" id="PS51065">
    <property type="entry name" value="NHR"/>
    <property type="match status" value="1"/>
</dbReference>
<proteinExistence type="predicted"/>
<feature type="domain" description="NHR" evidence="1">
    <location>
        <begin position="1"/>
        <end position="90"/>
    </location>
</feature>
<dbReference type="STRING" id="13735.ENSPSIP00000001066"/>
<reference evidence="2" key="4">
    <citation type="submission" date="2025-09" db="UniProtKB">
        <authorList>
            <consortium name="Ensembl"/>
        </authorList>
    </citation>
    <scope>IDENTIFICATION</scope>
</reference>
<dbReference type="PANTHER" id="PTHR12429">
    <property type="entry name" value="NEURALIZED"/>
    <property type="match status" value="1"/>
</dbReference>
<name>K7EZ56_PELSI</name>
<dbReference type="eggNOG" id="KOG4625">
    <property type="taxonomic scope" value="Eukaryota"/>
</dbReference>
<dbReference type="InterPro" id="IPR006573">
    <property type="entry name" value="NHR_dom"/>
</dbReference>
<organism evidence="2 3">
    <name type="scientific">Pelodiscus sinensis</name>
    <name type="common">Chinese softshell turtle</name>
    <name type="synonym">Trionyx sinensis</name>
    <dbReference type="NCBI Taxonomy" id="13735"/>
    <lineage>
        <taxon>Eukaryota</taxon>
        <taxon>Metazoa</taxon>
        <taxon>Chordata</taxon>
        <taxon>Craniata</taxon>
        <taxon>Vertebrata</taxon>
        <taxon>Euteleostomi</taxon>
        <taxon>Archelosauria</taxon>
        <taxon>Testudinata</taxon>
        <taxon>Testudines</taxon>
        <taxon>Cryptodira</taxon>
        <taxon>Trionychia</taxon>
        <taxon>Trionychidae</taxon>
        <taxon>Pelodiscus</taxon>
    </lineage>
</organism>
<dbReference type="Gene3D" id="2.60.120.920">
    <property type="match status" value="1"/>
</dbReference>
<dbReference type="GeneTree" id="ENSGT00940000162540"/>
<dbReference type="InterPro" id="IPR037962">
    <property type="entry name" value="Neuralized"/>
</dbReference>
<reference evidence="3" key="2">
    <citation type="journal article" date="2013" name="Nat. Genet.">
        <title>The draft genomes of soft-shell turtle and green sea turtle yield insights into the development and evolution of the turtle-specific body plan.</title>
        <authorList>
            <person name="Wang Z."/>
            <person name="Pascual-Anaya J."/>
            <person name="Zadissa A."/>
            <person name="Li W."/>
            <person name="Niimura Y."/>
            <person name="Huang Z."/>
            <person name="Li C."/>
            <person name="White S."/>
            <person name="Xiong Z."/>
            <person name="Fang D."/>
            <person name="Wang B."/>
            <person name="Ming Y."/>
            <person name="Chen Y."/>
            <person name="Zheng Y."/>
            <person name="Kuraku S."/>
            <person name="Pignatelli M."/>
            <person name="Herrero J."/>
            <person name="Beal K."/>
            <person name="Nozawa M."/>
            <person name="Li Q."/>
            <person name="Wang J."/>
            <person name="Zhang H."/>
            <person name="Yu L."/>
            <person name="Shigenobu S."/>
            <person name="Wang J."/>
            <person name="Liu J."/>
            <person name="Flicek P."/>
            <person name="Searle S."/>
            <person name="Wang J."/>
            <person name="Kuratani S."/>
            <person name="Yin Y."/>
            <person name="Aken B."/>
            <person name="Zhang G."/>
            <person name="Irie N."/>
        </authorList>
    </citation>
    <scope>NUCLEOTIDE SEQUENCE [LARGE SCALE GENOMIC DNA]</scope>
    <source>
        <strain evidence="3">Daiwa-1</strain>
    </source>
</reference>
<dbReference type="GO" id="GO:0070086">
    <property type="term" value="P:ubiquitin-dependent endocytosis"/>
    <property type="evidence" value="ECO:0007669"/>
    <property type="project" value="TreeGrafter"/>
</dbReference>
<dbReference type="GO" id="GO:0005769">
    <property type="term" value="C:early endosome"/>
    <property type="evidence" value="ECO:0007669"/>
    <property type="project" value="TreeGrafter"/>
</dbReference>
<dbReference type="InterPro" id="IPR043136">
    <property type="entry name" value="B30.2/SPRY_sf"/>
</dbReference>
<dbReference type="Proteomes" id="UP000007267">
    <property type="component" value="Unassembled WGS sequence"/>
</dbReference>
<reference evidence="3" key="1">
    <citation type="submission" date="2011-10" db="EMBL/GenBank/DDBJ databases">
        <authorList>
            <consortium name="Soft-shell Turtle Genome Consortium"/>
        </authorList>
    </citation>
    <scope>NUCLEOTIDE SEQUENCE [LARGE SCALE GENOMIC DNA]</scope>
    <source>
        <strain evidence="3">Daiwa-1</strain>
    </source>
</reference>
<dbReference type="Ensembl" id="ENSPSIT00000001068.1">
    <property type="protein sequence ID" value="ENSPSIP00000001066.1"/>
    <property type="gene ID" value="ENSPSIG00000001068.1"/>
</dbReference>
<dbReference type="EMBL" id="AGCU01126593">
    <property type="status" value="NOT_ANNOTATED_CDS"/>
    <property type="molecule type" value="Genomic_DNA"/>
</dbReference>
<evidence type="ECO:0000313" key="2">
    <source>
        <dbReference type="Ensembl" id="ENSPSIP00000001066.1"/>
    </source>
</evidence>
<protein>
    <recommendedName>
        <fullName evidence="1">NHR domain-containing protein</fullName>
    </recommendedName>
</protein>
<reference evidence="2" key="3">
    <citation type="submission" date="2025-08" db="UniProtKB">
        <authorList>
            <consortium name="Ensembl"/>
        </authorList>
    </citation>
    <scope>IDENTIFICATION</scope>
</reference>
<dbReference type="AlphaFoldDB" id="K7EZ56"/>
<dbReference type="HOGENOM" id="CLU_2446470_0_0_1"/>
<dbReference type="PANTHER" id="PTHR12429:SF9">
    <property type="entry name" value="E3 UBIQUITIN-PROTEIN LIGASE NEURL3"/>
    <property type="match status" value="1"/>
</dbReference>
<dbReference type="GO" id="GO:0061630">
    <property type="term" value="F:ubiquitin protein ligase activity"/>
    <property type="evidence" value="ECO:0007669"/>
    <property type="project" value="TreeGrafter"/>
</dbReference>
<evidence type="ECO:0000313" key="3">
    <source>
        <dbReference type="Proteomes" id="UP000007267"/>
    </source>
</evidence>
<evidence type="ECO:0000259" key="1">
    <source>
        <dbReference type="PROSITE" id="PS51065"/>
    </source>
</evidence>
<accession>K7EZ56</accession>
<dbReference type="Pfam" id="PF07177">
    <property type="entry name" value="Neuralized"/>
    <property type="match status" value="1"/>
</dbReference>
<keyword evidence="3" id="KW-1185">Reference proteome</keyword>
<sequence length="90" mass="9994">MDPLEIDASLLPPFACPNLVLQGRTWAAVLPDVCGEEDTVLTFWVDHRGRVFFGRQQGVQDILLLKGVPVRAPLWAIVDVYGHTKAVQLL</sequence>